<feature type="binding site" evidence="7">
    <location>
        <position position="178"/>
    </location>
    <ligand>
        <name>S-adenosyl-L-methionine</name>
        <dbReference type="ChEBI" id="CHEBI:59789"/>
    </ligand>
</feature>
<dbReference type="PANTHER" id="PTHR23417">
    <property type="entry name" value="3-DEOXY-D-MANNO-OCTULOSONIC-ACID TRANSFERASE/TRNA GUANINE-N 7 - -METHYLTRANSFERASE"/>
    <property type="match status" value="1"/>
</dbReference>
<dbReference type="eggNOG" id="COG0220">
    <property type="taxonomic scope" value="Bacteria"/>
</dbReference>
<dbReference type="RefSeq" id="WP_012856443.1">
    <property type="nucleotide sequence ID" value="NC_013512.1"/>
</dbReference>
<dbReference type="EC" id="2.1.1.33" evidence="7"/>
<evidence type="ECO:0000256" key="3">
    <source>
        <dbReference type="ARBA" id="ARBA00022603"/>
    </source>
</evidence>
<proteinExistence type="inferred from homology"/>
<evidence type="ECO:0000256" key="2">
    <source>
        <dbReference type="ARBA" id="ARBA00003015"/>
    </source>
</evidence>
<comment type="caution">
    <text evidence="7">Lacks conserved residue(s) required for the propagation of feature annotation.</text>
</comment>
<dbReference type="InterPro" id="IPR003358">
    <property type="entry name" value="tRNA_(Gua-N-7)_MeTrfase_Trmb"/>
</dbReference>
<dbReference type="Pfam" id="PF02390">
    <property type="entry name" value="Methyltransf_4"/>
    <property type="match status" value="1"/>
</dbReference>
<name>D1B060_SULD5</name>
<dbReference type="GO" id="GO:0008176">
    <property type="term" value="F:tRNA (guanine(46)-N7)-methyltransferase activity"/>
    <property type="evidence" value="ECO:0007669"/>
    <property type="project" value="UniProtKB-UniRule"/>
</dbReference>
<dbReference type="InterPro" id="IPR029063">
    <property type="entry name" value="SAM-dependent_MTases_sf"/>
</dbReference>
<dbReference type="CDD" id="cd02440">
    <property type="entry name" value="AdoMet_MTases"/>
    <property type="match status" value="1"/>
</dbReference>
<dbReference type="KEGG" id="sdl:Sdel_0641"/>
<dbReference type="OrthoDB" id="9802090at2"/>
<evidence type="ECO:0000256" key="7">
    <source>
        <dbReference type="HAMAP-Rule" id="MF_01057"/>
    </source>
</evidence>
<dbReference type="UniPathway" id="UPA00989"/>
<keyword evidence="9" id="KW-1185">Reference proteome</keyword>
<dbReference type="NCBIfam" id="TIGR00091">
    <property type="entry name" value="tRNA (guanosine(46)-N7)-methyltransferase TrmB"/>
    <property type="match status" value="1"/>
</dbReference>
<comment type="catalytic activity">
    <reaction evidence="1 7">
        <text>guanosine(46) in tRNA + S-adenosyl-L-methionine = N(7)-methylguanosine(46) in tRNA + S-adenosyl-L-homocysteine</text>
        <dbReference type="Rhea" id="RHEA:42708"/>
        <dbReference type="Rhea" id="RHEA-COMP:10188"/>
        <dbReference type="Rhea" id="RHEA-COMP:10189"/>
        <dbReference type="ChEBI" id="CHEBI:57856"/>
        <dbReference type="ChEBI" id="CHEBI:59789"/>
        <dbReference type="ChEBI" id="CHEBI:74269"/>
        <dbReference type="ChEBI" id="CHEBI:74480"/>
        <dbReference type="EC" id="2.1.1.33"/>
    </reaction>
</comment>
<dbReference type="PANTHER" id="PTHR23417:SF14">
    <property type="entry name" value="PENTACOTRIPEPTIDE-REPEAT REGION OF PRORP DOMAIN-CONTAINING PROTEIN"/>
    <property type="match status" value="1"/>
</dbReference>
<sequence>MPNFHSNHLKTLTYPCHAGETTFLWEAHSHRGNKLVMASSKGEPLLIRIQSKKEGGFLIKGDKVTRPTQASFLQKVLMDFRDVSEANVTYSNIEPKKFLHVKTSPYLKEIDFFAHDFKVEREIWVEIGFGSGRHLLHQAKKNPHIQFIGLEIHKPSIEQVLKQCELQGIENILVVDYDARLFMEFLPSNVVGRIFVHFPVPWDKKPHRRVFSAAFIEEALRVLHVNGTLELRTDSALYFEFSFMQMMHLSQAEVHVKKNAALEITSKYEDRWLKMEKDIYDVILTNERESEAIDKMGTLFFDEKVDFSKIRKQFKEELLRGDGFFVHFEELFESNDERGLIRISFGANERNEKCYLLIEQGKVSYLPDAILATKSNQLAHSLMKEWFHGICH</sequence>
<dbReference type="PROSITE" id="PS51625">
    <property type="entry name" value="SAM_MT_TRMB"/>
    <property type="match status" value="1"/>
</dbReference>
<dbReference type="InterPro" id="IPR055361">
    <property type="entry name" value="tRNA_methyltr_TrmB_bact"/>
</dbReference>
<evidence type="ECO:0000256" key="6">
    <source>
        <dbReference type="ARBA" id="ARBA00022694"/>
    </source>
</evidence>
<comment type="function">
    <text evidence="2 7">Catalyzes the formation of N(7)-methylguanine at position 46 (m7G46) in tRNA.</text>
</comment>
<dbReference type="Gene3D" id="3.40.50.150">
    <property type="entry name" value="Vaccinia Virus protein VP39"/>
    <property type="match status" value="1"/>
</dbReference>
<feature type="binding site" evidence="7">
    <location>
        <position position="151"/>
    </location>
    <ligand>
        <name>S-adenosyl-L-methionine</name>
        <dbReference type="ChEBI" id="CHEBI:59789"/>
    </ligand>
</feature>
<dbReference type="HOGENOM" id="CLU_041532_0_0_7"/>
<accession>D1B060</accession>
<keyword evidence="3 7" id="KW-0489">Methyltransferase</keyword>
<evidence type="ECO:0000313" key="8">
    <source>
        <dbReference type="EMBL" id="ACZ11677.1"/>
    </source>
</evidence>
<evidence type="ECO:0000313" key="9">
    <source>
        <dbReference type="Proteomes" id="UP000002222"/>
    </source>
</evidence>
<reference evidence="8 9" key="2">
    <citation type="journal article" date="2010" name="Stand. Genomic Sci.">
        <title>Complete genome sequence of Sulfurospirillum deleyianum type strain (5175).</title>
        <authorList>
            <person name="Sikorski J."/>
            <person name="Lapidus A."/>
            <person name="Copeland A."/>
            <person name="Glavina Del Rio T."/>
            <person name="Nolan M."/>
            <person name="Lucas S."/>
            <person name="Chen F."/>
            <person name="Tice H."/>
            <person name="Cheng J.F."/>
            <person name="Saunders E."/>
            <person name="Bruce D."/>
            <person name="Goodwin L."/>
            <person name="Pitluck S."/>
            <person name="Ovchinnikova G."/>
            <person name="Pati A."/>
            <person name="Ivanova N."/>
            <person name="Mavromatis K."/>
            <person name="Chen A."/>
            <person name="Palaniappan K."/>
            <person name="Chain P."/>
            <person name="Land M."/>
            <person name="Hauser L."/>
            <person name="Chang Y.J."/>
            <person name="Jeffries C.D."/>
            <person name="Brettin T."/>
            <person name="Detter J.C."/>
            <person name="Han C."/>
            <person name="Rohde M."/>
            <person name="Lang E."/>
            <person name="Spring S."/>
            <person name="Goker M."/>
            <person name="Bristow J."/>
            <person name="Eisen J.A."/>
            <person name="Markowitz V."/>
            <person name="Hugenholtz P."/>
            <person name="Kyrpides N.C."/>
            <person name="Klenk H.P."/>
        </authorList>
    </citation>
    <scope>NUCLEOTIDE SEQUENCE [LARGE SCALE GENOMIC DNA]</scope>
    <source>
        <strain evidence="9">ATCC 51133 / DSM 6946 / 5175</strain>
    </source>
</reference>
<dbReference type="SUPFAM" id="SSF53335">
    <property type="entry name" value="S-adenosyl-L-methionine-dependent methyltransferases"/>
    <property type="match status" value="1"/>
</dbReference>
<protein>
    <recommendedName>
        <fullName evidence="7">tRNA (guanine-N(7)-)-methyltransferase</fullName>
        <ecNumber evidence="7">2.1.1.33</ecNumber>
    </recommendedName>
    <alternativeName>
        <fullName evidence="7">tRNA (guanine(46)-N(7))-methyltransferase</fullName>
    </alternativeName>
    <alternativeName>
        <fullName evidence="7">tRNA(m7G46)-methyltransferase</fullName>
    </alternativeName>
</protein>
<dbReference type="Proteomes" id="UP000002222">
    <property type="component" value="Chromosome"/>
</dbReference>
<keyword evidence="6 7" id="KW-0819">tRNA processing</keyword>
<keyword evidence="4 7" id="KW-0808">Transferase</keyword>
<evidence type="ECO:0000256" key="5">
    <source>
        <dbReference type="ARBA" id="ARBA00022691"/>
    </source>
</evidence>
<dbReference type="HAMAP" id="MF_01057">
    <property type="entry name" value="tRNA_methyltr_TrmB"/>
    <property type="match status" value="1"/>
</dbReference>
<comment type="pathway">
    <text evidence="7">tRNA modification; N(7)-methylguanine-tRNA biosynthesis.</text>
</comment>
<feature type="binding site" evidence="7">
    <location>
        <position position="234"/>
    </location>
    <ligand>
        <name>substrate</name>
    </ligand>
</feature>
<dbReference type="STRING" id="525898.Sdel_0641"/>
<dbReference type="NCBIfam" id="NF010719">
    <property type="entry name" value="PRK14121.1"/>
    <property type="match status" value="1"/>
</dbReference>
<feature type="binding site" evidence="7">
    <location>
        <position position="126"/>
    </location>
    <ligand>
        <name>S-adenosyl-L-methionine</name>
        <dbReference type="ChEBI" id="CHEBI:59789"/>
    </ligand>
</feature>
<feature type="binding site" evidence="7">
    <location>
        <position position="204"/>
    </location>
    <ligand>
        <name>substrate</name>
    </ligand>
</feature>
<gene>
    <name evidence="7" type="primary">trmB</name>
    <name evidence="8" type="ordered locus">Sdel_0641</name>
</gene>
<keyword evidence="5 7" id="KW-0949">S-adenosyl-L-methionine</keyword>
<reference evidence="9" key="1">
    <citation type="submission" date="2009-11" db="EMBL/GenBank/DDBJ databases">
        <title>The complete genome of Sulfurospirillum deleyianum DSM 6946.</title>
        <authorList>
            <consortium name="US DOE Joint Genome Institute (JGI-PGF)"/>
            <person name="Lucas S."/>
            <person name="Copeland A."/>
            <person name="Lapidus A."/>
            <person name="Glavina del Rio T."/>
            <person name="Dalin E."/>
            <person name="Tice H."/>
            <person name="Bruce D."/>
            <person name="Goodwin L."/>
            <person name="Pitluck S."/>
            <person name="Kyrpides N."/>
            <person name="Mavromatis K."/>
            <person name="Ivanova N."/>
            <person name="Ovchinnikova G."/>
            <person name="Munk A.C."/>
            <person name="Lu M."/>
            <person name="Brettin T."/>
            <person name="Detter J.C."/>
            <person name="Han C."/>
            <person name="Tapia R."/>
            <person name="Larimer F."/>
            <person name="Land M."/>
            <person name="Hauser L."/>
            <person name="Markowitz V."/>
            <person name="Cheng J.F."/>
            <person name="Hugenholtz P."/>
            <person name="Woyke T."/>
            <person name="Wu D."/>
            <person name="Aumann P."/>
            <person name="Schneider S."/>
            <person name="Lang E."/>
            <person name="Spring S."/>
            <person name="Klenk H.P."/>
            <person name="Eisen J.A."/>
        </authorList>
    </citation>
    <scope>NUCLEOTIDE SEQUENCE [LARGE SCALE GENOMIC DNA]</scope>
    <source>
        <strain evidence="9">ATCC 51133 / DSM 6946 / 5175</strain>
    </source>
</reference>
<comment type="similarity">
    <text evidence="7">Belongs to the class I-like SAM-binding methyltransferase superfamily. TrmB family.</text>
</comment>
<dbReference type="EMBL" id="CP001816">
    <property type="protein sequence ID" value="ACZ11677.1"/>
    <property type="molecule type" value="Genomic_DNA"/>
</dbReference>
<dbReference type="AlphaFoldDB" id="D1B060"/>
<evidence type="ECO:0000256" key="1">
    <source>
        <dbReference type="ARBA" id="ARBA00000142"/>
    </source>
</evidence>
<organism evidence="8 9">
    <name type="scientific">Sulfurospirillum deleyianum (strain ATCC 51133 / DSM 6946 / 5175)</name>
    <dbReference type="NCBI Taxonomy" id="525898"/>
    <lineage>
        <taxon>Bacteria</taxon>
        <taxon>Pseudomonadati</taxon>
        <taxon>Campylobacterota</taxon>
        <taxon>Epsilonproteobacteria</taxon>
        <taxon>Campylobacterales</taxon>
        <taxon>Sulfurospirillaceae</taxon>
        <taxon>Sulfurospirillum</taxon>
    </lineage>
</organism>
<evidence type="ECO:0000256" key="4">
    <source>
        <dbReference type="ARBA" id="ARBA00022679"/>
    </source>
</evidence>
<dbReference type="GO" id="GO:0043527">
    <property type="term" value="C:tRNA methyltransferase complex"/>
    <property type="evidence" value="ECO:0007669"/>
    <property type="project" value="TreeGrafter"/>
</dbReference>